<name>A0A0C5VWE8_9FLAO</name>
<sequence>MEIFNFSAFLQDYFKTSYHVLDSSIQKKDYVSLDLSVKNQALECFDFSVSNNLNTYINTFLFERNAKVAFGGYLEKRNLYKRSNYFNDNTLENERNIHLGIDLWCPAQTPIFSLFNATVHSFKNNTQFGDYGPTIILCHHINEVVFYTLYGHLSLESIANLEIGQVFKQNQQIGALGESQVNGDYPPHLHFQIIKDLQGNFGDYPGVCNESQVDFYKINCPDPNLILKL</sequence>
<dbReference type="Gene3D" id="2.70.70.10">
    <property type="entry name" value="Glucose Permease (Domain IIA)"/>
    <property type="match status" value="1"/>
</dbReference>
<dbReference type="PATRIC" id="fig|1454006.5.peg.1405"/>
<dbReference type="InterPro" id="IPR011055">
    <property type="entry name" value="Dup_hybrid_motif"/>
</dbReference>
<dbReference type="AlphaFoldDB" id="A0A0C5VWE8"/>
<dbReference type="STRING" id="1454006.AW14_07150"/>
<gene>
    <name evidence="2" type="ORF">AW14_07150</name>
</gene>
<organism evidence="2 3">
    <name type="scientific">Siansivirga zeaxanthinifaciens CC-SAMT-1</name>
    <dbReference type="NCBI Taxonomy" id="1454006"/>
    <lineage>
        <taxon>Bacteria</taxon>
        <taxon>Pseudomonadati</taxon>
        <taxon>Bacteroidota</taxon>
        <taxon>Flavobacteriia</taxon>
        <taxon>Flavobacteriales</taxon>
        <taxon>Flavobacteriaceae</taxon>
        <taxon>Siansivirga</taxon>
    </lineage>
</organism>
<keyword evidence="3" id="KW-1185">Reference proteome</keyword>
<evidence type="ECO:0000313" key="2">
    <source>
        <dbReference type="EMBL" id="AJR03436.1"/>
    </source>
</evidence>
<dbReference type="PANTHER" id="PTHR21666:SF270">
    <property type="entry name" value="MUREIN HYDROLASE ACTIVATOR ENVC"/>
    <property type="match status" value="1"/>
</dbReference>
<feature type="domain" description="M23ase beta-sheet core" evidence="1">
    <location>
        <begin position="97"/>
        <end position="196"/>
    </location>
</feature>
<dbReference type="InterPro" id="IPR016047">
    <property type="entry name" value="M23ase_b-sheet_dom"/>
</dbReference>
<dbReference type="GO" id="GO:0004222">
    <property type="term" value="F:metalloendopeptidase activity"/>
    <property type="evidence" value="ECO:0007669"/>
    <property type="project" value="TreeGrafter"/>
</dbReference>
<dbReference type="RefSeq" id="WP_245617629.1">
    <property type="nucleotide sequence ID" value="NZ_CP007202.1"/>
</dbReference>
<dbReference type="InterPro" id="IPR050570">
    <property type="entry name" value="Cell_wall_metabolism_enzyme"/>
</dbReference>
<dbReference type="Pfam" id="PF01551">
    <property type="entry name" value="Peptidase_M23"/>
    <property type="match status" value="1"/>
</dbReference>
<dbReference type="Proteomes" id="UP000032229">
    <property type="component" value="Chromosome"/>
</dbReference>
<dbReference type="HOGENOM" id="CLU_104232_0_0_10"/>
<evidence type="ECO:0000259" key="1">
    <source>
        <dbReference type="Pfam" id="PF01551"/>
    </source>
</evidence>
<dbReference type="CDD" id="cd12797">
    <property type="entry name" value="M23_peptidase"/>
    <property type="match status" value="1"/>
</dbReference>
<dbReference type="EMBL" id="CP007202">
    <property type="protein sequence ID" value="AJR03436.1"/>
    <property type="molecule type" value="Genomic_DNA"/>
</dbReference>
<dbReference type="SUPFAM" id="SSF51261">
    <property type="entry name" value="Duplicated hybrid motif"/>
    <property type="match status" value="1"/>
</dbReference>
<accession>A0A0C5VWE8</accession>
<dbReference type="PANTHER" id="PTHR21666">
    <property type="entry name" value="PEPTIDASE-RELATED"/>
    <property type="match status" value="1"/>
</dbReference>
<evidence type="ECO:0000313" key="3">
    <source>
        <dbReference type="Proteomes" id="UP000032229"/>
    </source>
</evidence>
<dbReference type="KEGG" id="sze:AW14_07150"/>
<protein>
    <submittedName>
        <fullName evidence="2">Peptidase M23</fullName>
    </submittedName>
</protein>
<proteinExistence type="predicted"/>
<reference evidence="2 3" key="1">
    <citation type="submission" date="2014-02" db="EMBL/GenBank/DDBJ databases">
        <authorList>
            <person name="Young C.-C."/>
            <person name="Hameed A."/>
            <person name="Huang H.-C."/>
            <person name="Shahina M."/>
        </authorList>
    </citation>
    <scope>NUCLEOTIDE SEQUENCE [LARGE SCALE GENOMIC DNA]</scope>
    <source>
        <strain evidence="2 3">CC-SAMT-1</strain>
    </source>
</reference>